<dbReference type="Proteomes" id="UP000483362">
    <property type="component" value="Unassembled WGS sequence"/>
</dbReference>
<evidence type="ECO:0000313" key="2">
    <source>
        <dbReference type="Proteomes" id="UP000483362"/>
    </source>
</evidence>
<name>A0A6L5XGK5_9BACT</name>
<reference evidence="1 2" key="1">
    <citation type="submission" date="2019-08" db="EMBL/GenBank/DDBJ databases">
        <title>In-depth cultivation of the pig gut microbiome towards novel bacterial diversity and tailored functional studies.</title>
        <authorList>
            <person name="Wylensek D."/>
            <person name="Hitch T.C.A."/>
            <person name="Clavel T."/>
        </authorList>
    </citation>
    <scope>NUCLEOTIDE SEQUENCE [LARGE SCALE GENOMIC DNA]</scope>
    <source>
        <strain evidence="1 2">Oil-RF-744-WCA-WT-10</strain>
    </source>
</reference>
<dbReference type="EMBL" id="VULT01000028">
    <property type="protein sequence ID" value="MSS18657.1"/>
    <property type="molecule type" value="Genomic_DNA"/>
</dbReference>
<dbReference type="RefSeq" id="WP_154328073.1">
    <property type="nucleotide sequence ID" value="NZ_CP045696.1"/>
</dbReference>
<dbReference type="AlphaFoldDB" id="A0A6L5XGK5"/>
<comment type="caution">
    <text evidence="1">The sequence shown here is derived from an EMBL/GenBank/DDBJ whole genome shotgun (WGS) entry which is preliminary data.</text>
</comment>
<proteinExistence type="predicted"/>
<protein>
    <submittedName>
        <fullName evidence="1">Uncharacterized protein</fullName>
    </submittedName>
</protein>
<gene>
    <name evidence="1" type="ORF">FYJ29_12960</name>
</gene>
<sequence>MAKKPSKPSILQQVETDLRSFLSQHQQLILNERELQLRIAQFLLNTGCYSNVYLEYMLPVSMFPTNTHKYLNTHNFSLCHGITWRVKNWLNNQTATAKGRPDIVLRGQHPIRPWTKANIGQLNNGSNVTPVFKYTYTIF</sequence>
<evidence type="ECO:0000313" key="1">
    <source>
        <dbReference type="EMBL" id="MSS18657.1"/>
    </source>
</evidence>
<organism evidence="1 2">
    <name type="scientific">Sodaliphilus pleomorphus</name>
    <dbReference type="NCBI Taxonomy" id="2606626"/>
    <lineage>
        <taxon>Bacteria</taxon>
        <taxon>Pseudomonadati</taxon>
        <taxon>Bacteroidota</taxon>
        <taxon>Bacteroidia</taxon>
        <taxon>Bacteroidales</taxon>
        <taxon>Muribaculaceae</taxon>
        <taxon>Sodaliphilus</taxon>
    </lineage>
</organism>
<keyword evidence="2" id="KW-1185">Reference proteome</keyword>
<accession>A0A6L5XGK5</accession>